<evidence type="ECO:0000313" key="15">
    <source>
        <dbReference type="EMBL" id="KAJ1644499.1"/>
    </source>
</evidence>
<feature type="compositionally biased region" description="Low complexity" evidence="14">
    <location>
        <begin position="702"/>
        <end position="715"/>
    </location>
</feature>
<name>A0A9W7XKY8_9FUNG</name>
<feature type="region of interest" description="Disordered" evidence="14">
    <location>
        <begin position="606"/>
        <end position="630"/>
    </location>
</feature>
<feature type="compositionally biased region" description="Acidic residues" evidence="14">
    <location>
        <begin position="1727"/>
        <end position="1739"/>
    </location>
</feature>
<sequence>MDAAADTAQAQPTDRRFAFVTLVTSDGYVDGALVLLHSLRRTLTPYSIVCLATPSTLSESSMRRLRQHFAGVIETDVRISSDDHGLELLGRPDLSSTLTKIQLWDPALFGAWDALCYMDADTLVRQPIDDVFSRYFAWREDYSQWKEGGLIAASPDTGWPDCFNSGVLLLAPGYGCYQDLVHRTCSLSPSFDGADQGLLNEHFSDWSTAPSYRRLPFLYNSTANIYYTYRPALERFGHEVRVVHFIGVSKPWNWERTPGGQLITDSSTPERWRQLISLWWNIHDENVSGWKFWRGSFSKPIAFGAGYHHIIEPLITATEPANQESQCYSSDGDQSLSVPTSNFGGDQQQINQEHGQQYVHEVPDWDKDWSWADNRVHPLDYAYLKSHNMPSSSQLHQPSQPAQQFHGNNGGNSHHEQNDQEQQQQQQHQHHHYYYHQHNDKKDYHEQPHTASQQEAPYFNASSSVNDNDRSFDVHLHDQSHSDHYGHDQGISQEETHQRTQAPSRSTPPPLPPPPPPAWMQSQRPWEDVAREGWLHQDDYKPHAYDQSYIGRRITDYTHHHHHHHYHNSDNGYSYDHGHGGTGQEHSTQHSGHIADDRFYHQPWTEHHHHHHHGNDDGDHQEWNHPVWYGHNGQPQQYTLMPLPNNRPLYEASQVVLRPHGSGNDSYEHANNDTYYRQQTHHSHGDGGGNDDDDGNKHIEQSSSVRSSRSNTGSSPIHYPQPKSPMVVNPVALWESGEEQARRRAWAQHVREPLGEQQQHQVDSTASIFDNNGSPITDQQQVPPSSIDYIDSSHLPRETPWKISHVRQRQLSNDSANAQSAPRAGMQFKEGVANDGNARDAAGQLLQRWNEAVITRNIKPRLGDISSDQILHSVPMLERGTDAIRLETTVSCEAEDSKGERTVYRFTLSSTLDVGGAQGASISTATVPTQQGQIQQPQPQMEPVAMHVTKQPLRSFDVSNPKLDDGAYNDEEDEDEDKSRSMIVNLRQPVNYQEPAMSRRSSFVQLPPTASARSVRSGPENRDQFAIADARYWKLQRQLIDLEMSQRSQEGIFQQGDKGSMASPSGRIVGSSSWEAQGVDAADLASPPTPTRKPSSFGVEPQSGSRRLVRRSSAFSIADPAIMLENQDPSGTDSAHIIDSSALHGTRDRDRDRDGGKSLSSSRLNLLVTPEQAKPYEPVSRPGPDFISGNTPLIAEARVKSPSQPKRSRSHSALLRIATENRAQAVSSTIATGALAKEQGSPNQRSAAVLQTGPLQAADSGMGSTDDEYRDSDEGSGVEDKDFKSAIGRKPTPFPRSLLNKRGKMPGLSDDTEESEVGEQSQALEANKGKQRVDIHAGGVGKRRAIPHSLNIEPETSGFRPSHYGVSSVSSGAPMTPGRQKIRPLINWGDEDGNDMAPPNDDKSLSAQWLRIVNGAPPPRAPVAPVKAQPTKEKAVEKDNDNGKDNDKQLLISEAIATATAAAADTRSKVVEKAESAIAKNSGIDTLDDADSGEPHVLVSETVKDDNIAKDTERKAVLEDDLIEKNNKGQSKPIHASVPATEPAPAPAPSSETKPATTGTRAPPRKLHSTKSFLNLTSKVYDTVSDSEMDPGELELQERFWARAMKPPKSGTSTPYTPGRRKSIVEMSSAISPRDLEEWMQWQGEGMPAIGRQLDVDLVRAEESGDRESGYSVDSMVTPPTSKERETVPVTNASDSVADEGFSSESAEDADIEDVGDEYNCSHGDNDKEDEDENDYDEDDKLEMQFSHKDKRSDAISLDTNTIDVEALSKVSQSTF</sequence>
<organism evidence="15 16">
    <name type="scientific">Coemansia asiatica</name>
    <dbReference type="NCBI Taxonomy" id="1052880"/>
    <lineage>
        <taxon>Eukaryota</taxon>
        <taxon>Fungi</taxon>
        <taxon>Fungi incertae sedis</taxon>
        <taxon>Zoopagomycota</taxon>
        <taxon>Kickxellomycotina</taxon>
        <taxon>Kickxellomycetes</taxon>
        <taxon>Kickxellales</taxon>
        <taxon>Kickxellaceae</taxon>
        <taxon>Coemansia</taxon>
    </lineage>
</organism>
<comment type="cofactor">
    <cofactor evidence="1">
        <name>Mn(2+)</name>
        <dbReference type="ChEBI" id="CHEBI:29035"/>
    </cofactor>
</comment>
<feature type="region of interest" description="Disordered" evidence="14">
    <location>
        <begin position="678"/>
        <end position="725"/>
    </location>
</feature>
<feature type="compositionally biased region" description="Basic and acidic residues" evidence="14">
    <location>
        <begin position="1430"/>
        <end position="1447"/>
    </location>
</feature>
<feature type="region of interest" description="Disordered" evidence="14">
    <location>
        <begin position="322"/>
        <end position="348"/>
    </location>
</feature>
<feature type="region of interest" description="Disordered" evidence="14">
    <location>
        <begin position="1482"/>
        <end position="1573"/>
    </location>
</feature>
<feature type="region of interest" description="Disordered" evidence="14">
    <location>
        <begin position="953"/>
        <end position="1021"/>
    </location>
</feature>
<proteinExistence type="inferred from homology"/>
<feature type="compositionally biased region" description="Basic and acidic residues" evidence="14">
    <location>
        <begin position="1145"/>
        <end position="1156"/>
    </location>
</feature>
<keyword evidence="16" id="KW-1185">Reference proteome</keyword>
<dbReference type="CDD" id="cd02537">
    <property type="entry name" value="GT8_Glycogenin"/>
    <property type="match status" value="1"/>
</dbReference>
<comment type="caution">
    <text evidence="15">The sequence shown here is derived from an EMBL/GenBank/DDBJ whole genome shotgun (WGS) entry which is preliminary data.</text>
</comment>
<keyword evidence="6" id="KW-0320">Glycogen biosynthesis</keyword>
<dbReference type="SUPFAM" id="SSF53448">
    <property type="entry name" value="Nucleotide-diphospho-sugar transferases"/>
    <property type="match status" value="1"/>
</dbReference>
<dbReference type="FunFam" id="3.90.550.10:FF:000092">
    <property type="entry name" value="Glycogenin 2"/>
    <property type="match status" value="1"/>
</dbReference>
<comment type="subcellular location">
    <subcellularLocation>
        <location evidence="2">Cytoplasm</location>
    </subcellularLocation>
</comment>
<dbReference type="InterPro" id="IPR029044">
    <property type="entry name" value="Nucleotide-diphossugar_trans"/>
</dbReference>
<feature type="compositionally biased region" description="Low complexity" evidence="14">
    <location>
        <begin position="1549"/>
        <end position="1558"/>
    </location>
</feature>
<reference evidence="15" key="1">
    <citation type="submission" date="2022-07" db="EMBL/GenBank/DDBJ databases">
        <title>Phylogenomic reconstructions and comparative analyses of Kickxellomycotina fungi.</title>
        <authorList>
            <person name="Reynolds N.K."/>
            <person name="Stajich J.E."/>
            <person name="Barry K."/>
            <person name="Grigoriev I.V."/>
            <person name="Crous P."/>
            <person name="Smith M.E."/>
        </authorList>
    </citation>
    <scope>NUCLEOTIDE SEQUENCE</scope>
    <source>
        <strain evidence="15">NBRC 105413</strain>
    </source>
</reference>
<accession>A0A9W7XKY8</accession>
<dbReference type="Pfam" id="PF01501">
    <property type="entry name" value="Glyco_transf_8"/>
    <property type="match status" value="1"/>
</dbReference>
<feature type="compositionally biased region" description="Pro residues" evidence="14">
    <location>
        <begin position="506"/>
        <end position="518"/>
    </location>
</feature>
<feature type="region of interest" description="Disordered" evidence="14">
    <location>
        <begin position="389"/>
        <end position="523"/>
    </location>
</feature>
<evidence type="ECO:0000256" key="14">
    <source>
        <dbReference type="SAM" id="MobiDB-lite"/>
    </source>
</evidence>
<feature type="compositionally biased region" description="Basic and acidic residues" evidence="14">
    <location>
        <begin position="614"/>
        <end position="623"/>
    </location>
</feature>
<feature type="compositionally biased region" description="Low complexity" evidence="14">
    <location>
        <begin position="390"/>
        <end position="404"/>
    </location>
</feature>
<keyword evidence="8" id="KW-0464">Manganese</keyword>
<feature type="region of interest" description="Disordered" evidence="14">
    <location>
        <begin position="1255"/>
        <end position="1447"/>
    </location>
</feature>
<feature type="compositionally biased region" description="Acidic residues" evidence="14">
    <location>
        <begin position="1265"/>
        <end position="1277"/>
    </location>
</feature>
<dbReference type="InterPro" id="IPR002495">
    <property type="entry name" value="Glyco_trans_8"/>
</dbReference>
<evidence type="ECO:0000256" key="8">
    <source>
        <dbReference type="ARBA" id="ARBA00023211"/>
    </source>
</evidence>
<comment type="similarity">
    <text evidence="9">Belongs to the glycosyltransferase 8 family. Glycogenin subfamily.</text>
</comment>
<evidence type="ECO:0000256" key="7">
    <source>
        <dbReference type="ARBA" id="ARBA00023180"/>
    </source>
</evidence>
<dbReference type="PANTHER" id="PTHR11183">
    <property type="entry name" value="GLYCOGENIN SUBFAMILY MEMBER"/>
    <property type="match status" value="1"/>
</dbReference>
<evidence type="ECO:0000256" key="6">
    <source>
        <dbReference type="ARBA" id="ARBA00023056"/>
    </source>
</evidence>
<feature type="compositionally biased region" description="Basic and acidic residues" evidence="14">
    <location>
        <begin position="467"/>
        <end position="487"/>
    </location>
</feature>
<gene>
    <name evidence="15" type="primary">GLG2_2</name>
    <name evidence="15" type="ORF">LPJ64_003837</name>
</gene>
<evidence type="ECO:0000256" key="9">
    <source>
        <dbReference type="ARBA" id="ARBA00038162"/>
    </source>
</evidence>
<feature type="region of interest" description="Disordered" evidence="14">
    <location>
        <begin position="1658"/>
        <end position="1739"/>
    </location>
</feature>
<keyword evidence="3" id="KW-0963">Cytoplasm</keyword>
<evidence type="ECO:0000256" key="1">
    <source>
        <dbReference type="ARBA" id="ARBA00001936"/>
    </source>
</evidence>
<keyword evidence="7" id="KW-0325">Glycoprotein</keyword>
<dbReference type="GO" id="GO:0005978">
    <property type="term" value="P:glycogen biosynthetic process"/>
    <property type="evidence" value="ECO:0007669"/>
    <property type="project" value="UniProtKB-KW"/>
</dbReference>
<protein>
    <recommendedName>
        <fullName evidence="10">glycogenin glucosyltransferase</fullName>
        <ecNumber evidence="10">2.4.1.186</ecNumber>
    </recommendedName>
</protein>
<evidence type="ECO:0000256" key="3">
    <source>
        <dbReference type="ARBA" id="ARBA00022490"/>
    </source>
</evidence>
<dbReference type="GO" id="GO:0046872">
    <property type="term" value="F:metal ion binding"/>
    <property type="evidence" value="ECO:0007669"/>
    <property type="project" value="UniProtKB-KW"/>
</dbReference>
<feature type="compositionally biased region" description="Acidic residues" evidence="14">
    <location>
        <begin position="1706"/>
        <end position="1717"/>
    </location>
</feature>
<dbReference type="InterPro" id="IPR050587">
    <property type="entry name" value="GNT1/Glycosyltrans_8"/>
</dbReference>
<keyword evidence="15" id="KW-0328">Glycosyltransferase</keyword>
<dbReference type="GO" id="GO:0005737">
    <property type="term" value="C:cytoplasm"/>
    <property type="evidence" value="ECO:0007669"/>
    <property type="project" value="UniProtKB-SubCell"/>
</dbReference>
<dbReference type="EMBL" id="JANBOH010000161">
    <property type="protein sequence ID" value="KAJ1644499.1"/>
    <property type="molecule type" value="Genomic_DNA"/>
</dbReference>
<keyword evidence="5" id="KW-0479">Metal-binding</keyword>
<feature type="region of interest" description="Disordered" evidence="14">
    <location>
        <begin position="1050"/>
        <end position="1190"/>
    </location>
</feature>
<dbReference type="GO" id="GO:0008466">
    <property type="term" value="F:glycogenin glucosyltransferase activity"/>
    <property type="evidence" value="ECO:0007669"/>
    <property type="project" value="UniProtKB-EC"/>
</dbReference>
<feature type="region of interest" description="Disordered" evidence="14">
    <location>
        <begin position="1602"/>
        <end position="1622"/>
    </location>
</feature>
<evidence type="ECO:0000256" key="4">
    <source>
        <dbReference type="ARBA" id="ARBA00022679"/>
    </source>
</evidence>
<feature type="compositionally biased region" description="Basic and acidic residues" evidence="14">
    <location>
        <begin position="1502"/>
        <end position="1527"/>
    </location>
</feature>
<dbReference type="Proteomes" id="UP001145021">
    <property type="component" value="Unassembled WGS sequence"/>
</dbReference>
<evidence type="ECO:0000256" key="10">
    <source>
        <dbReference type="ARBA" id="ARBA00038934"/>
    </source>
</evidence>
<feature type="region of interest" description="Disordered" evidence="14">
    <location>
        <begin position="561"/>
        <end position="592"/>
    </location>
</feature>
<comment type="catalytic activity">
    <reaction evidence="12">
        <text>L-tyrosyl-[glycogenin] + UDP-alpha-D-glucose = alpha-D-glucosyl-L-tyrosyl-[glycogenin] + UDP + H(+)</text>
        <dbReference type="Rhea" id="RHEA:23360"/>
        <dbReference type="Rhea" id="RHEA-COMP:14604"/>
        <dbReference type="Rhea" id="RHEA-COMP:14605"/>
        <dbReference type="ChEBI" id="CHEBI:15378"/>
        <dbReference type="ChEBI" id="CHEBI:46858"/>
        <dbReference type="ChEBI" id="CHEBI:58223"/>
        <dbReference type="ChEBI" id="CHEBI:58885"/>
        <dbReference type="ChEBI" id="CHEBI:140573"/>
        <dbReference type="EC" id="2.4.1.186"/>
    </reaction>
</comment>
<comment type="catalytic activity">
    <reaction evidence="11">
        <text>[1,4-alpha-D-glucosyl](n)-L-tyrosyl-[glycogenin] + UDP-alpha-D-glucose = [1,4-alpha-D-glucosyl](n+1)-L-tyrosyl-[glycogenin] + UDP + H(+)</text>
        <dbReference type="Rhea" id="RHEA:56560"/>
        <dbReference type="Rhea" id="RHEA-COMP:14606"/>
        <dbReference type="Rhea" id="RHEA-COMP:14607"/>
        <dbReference type="ChEBI" id="CHEBI:15378"/>
        <dbReference type="ChEBI" id="CHEBI:58223"/>
        <dbReference type="ChEBI" id="CHEBI:58885"/>
        <dbReference type="ChEBI" id="CHEBI:140574"/>
        <dbReference type="EC" id="2.4.1.186"/>
    </reaction>
</comment>
<evidence type="ECO:0000256" key="2">
    <source>
        <dbReference type="ARBA" id="ARBA00004496"/>
    </source>
</evidence>
<evidence type="ECO:0000256" key="5">
    <source>
        <dbReference type="ARBA" id="ARBA00022723"/>
    </source>
</evidence>
<feature type="compositionally biased region" description="Acidic residues" evidence="14">
    <location>
        <begin position="967"/>
        <end position="976"/>
    </location>
</feature>
<comment type="function">
    <text evidence="13">Self-glucosylating initiator of glycogen synthesis. It catalyzes the formation of a short alpha (1,4)-glucosyl chain covalently attached via a glucose 1-O-tyrosyl linkage to internal tyrosine residues and these chains act as primers for the elongation reaction catalyzed by glycogen synthase.</text>
</comment>
<dbReference type="Gene3D" id="3.90.550.10">
    <property type="entry name" value="Spore Coat Polysaccharide Biosynthesis Protein SpsA, Chain A"/>
    <property type="match status" value="1"/>
</dbReference>
<feature type="compositionally biased region" description="Basic and acidic residues" evidence="14">
    <location>
        <begin position="1658"/>
        <end position="1669"/>
    </location>
</feature>
<feature type="compositionally biased region" description="Basic and acidic residues" evidence="14">
    <location>
        <begin position="437"/>
        <end position="448"/>
    </location>
</feature>
<evidence type="ECO:0000256" key="13">
    <source>
        <dbReference type="ARBA" id="ARBA00057883"/>
    </source>
</evidence>
<feature type="compositionally biased region" description="Polar residues" evidence="14">
    <location>
        <begin position="449"/>
        <end position="466"/>
    </location>
</feature>
<evidence type="ECO:0000313" key="16">
    <source>
        <dbReference type="Proteomes" id="UP001145021"/>
    </source>
</evidence>
<evidence type="ECO:0000256" key="11">
    <source>
        <dbReference type="ARBA" id="ARBA00050886"/>
    </source>
</evidence>
<dbReference type="EC" id="2.4.1.186" evidence="10"/>
<keyword evidence="4 15" id="KW-0808">Transferase</keyword>
<evidence type="ECO:0000256" key="12">
    <source>
        <dbReference type="ARBA" id="ARBA00052293"/>
    </source>
</evidence>